<dbReference type="Proteomes" id="UP001595478">
    <property type="component" value="Unassembled WGS sequence"/>
</dbReference>
<evidence type="ECO:0000256" key="4">
    <source>
        <dbReference type="ARBA" id="ARBA00022801"/>
    </source>
</evidence>
<comment type="catalytic activity">
    <reaction evidence="8">
        <text>P(1),P(4)-bis(5'-adenosyl) tetraphosphate + H2O = 2 ADP + 2 H(+)</text>
        <dbReference type="Rhea" id="RHEA:24252"/>
        <dbReference type="ChEBI" id="CHEBI:15377"/>
        <dbReference type="ChEBI" id="CHEBI:15378"/>
        <dbReference type="ChEBI" id="CHEBI:58141"/>
        <dbReference type="ChEBI" id="CHEBI:456216"/>
        <dbReference type="EC" id="3.6.1.41"/>
    </reaction>
</comment>
<comment type="function">
    <text evidence="1">Hydrolyzes diadenosine 5',5'''-P1,P4-tetraphosphate to yield ADP.</text>
</comment>
<keyword evidence="4 10" id="KW-0378">Hydrolase</keyword>
<dbReference type="GO" id="GO:0008803">
    <property type="term" value="F:bis(5'-nucleosyl)-tetraphosphatase (symmetrical) activity"/>
    <property type="evidence" value="ECO:0007669"/>
    <property type="project" value="UniProtKB-EC"/>
</dbReference>
<evidence type="ECO:0000256" key="3">
    <source>
        <dbReference type="ARBA" id="ARBA00012506"/>
    </source>
</evidence>
<proteinExistence type="inferred from homology"/>
<evidence type="ECO:0000256" key="2">
    <source>
        <dbReference type="ARBA" id="ARBA00005419"/>
    </source>
</evidence>
<dbReference type="PANTHER" id="PTHR40942:SF4">
    <property type="entry name" value="CYTOCHROME C5"/>
    <property type="match status" value="1"/>
</dbReference>
<dbReference type="RefSeq" id="WP_376920334.1">
    <property type="nucleotide sequence ID" value="NZ_JBHRSW010000018.1"/>
</dbReference>
<reference evidence="11" key="1">
    <citation type="journal article" date="2019" name="Int. J. Syst. Evol. Microbiol.">
        <title>The Global Catalogue of Microorganisms (GCM) 10K type strain sequencing project: providing services to taxonomists for standard genome sequencing and annotation.</title>
        <authorList>
            <consortium name="The Broad Institute Genomics Platform"/>
            <consortium name="The Broad Institute Genome Sequencing Center for Infectious Disease"/>
            <person name="Wu L."/>
            <person name="Ma J."/>
        </authorList>
    </citation>
    <scope>NUCLEOTIDE SEQUENCE [LARGE SCALE GENOMIC DNA]</scope>
    <source>
        <strain evidence="11">KCTC 52473</strain>
    </source>
</reference>
<evidence type="ECO:0000256" key="7">
    <source>
        <dbReference type="ARBA" id="ARBA00033210"/>
    </source>
</evidence>
<dbReference type="Pfam" id="PF00149">
    <property type="entry name" value="Metallophos"/>
    <property type="match status" value="1"/>
</dbReference>
<evidence type="ECO:0000256" key="8">
    <source>
        <dbReference type="ARBA" id="ARBA00049417"/>
    </source>
</evidence>
<sequence>MMRNFVVGDIQGCYKGLKGLLKKANFNPSTDKLWAVGDLVARGPDSLSTLEYCRDLGDAFDSVLGNHDLHLIAVAHGIREAKPQDKLQSLLQSKHFDSLIDWLKCRPLALKPAKKTLITHAGLYPSWSIKEALKHSENVCSHLNSDDAPNFLKNMYGNKPDLWCKENTDADRKRFIVNAMTRMRYLRRDLSLEFDHKCHPRYSSKDLLPWFYFTNPKLTNKHRIIFGHWASLNGDVKLSKDHKHQLFALDTGYVWGNTLTLLCLENNQLIQYPA</sequence>
<evidence type="ECO:0000259" key="9">
    <source>
        <dbReference type="Pfam" id="PF00149"/>
    </source>
</evidence>
<dbReference type="SUPFAM" id="SSF56300">
    <property type="entry name" value="Metallo-dependent phosphatases"/>
    <property type="match status" value="1"/>
</dbReference>
<organism evidence="10 11">
    <name type="scientific">Agaribacter flavus</name>
    <dbReference type="NCBI Taxonomy" id="1902781"/>
    <lineage>
        <taxon>Bacteria</taxon>
        <taxon>Pseudomonadati</taxon>
        <taxon>Pseudomonadota</taxon>
        <taxon>Gammaproteobacteria</taxon>
        <taxon>Alteromonadales</taxon>
        <taxon>Alteromonadaceae</taxon>
        <taxon>Agaribacter</taxon>
    </lineage>
</organism>
<dbReference type="Gene3D" id="3.60.21.10">
    <property type="match status" value="1"/>
</dbReference>
<gene>
    <name evidence="10" type="ORF">ACFOHL_11275</name>
</gene>
<dbReference type="NCBIfam" id="NF001204">
    <property type="entry name" value="PRK00166.1"/>
    <property type="match status" value="1"/>
</dbReference>
<name>A0ABV7FUP7_9ALTE</name>
<accession>A0ABV7FUP7</accession>
<dbReference type="PANTHER" id="PTHR40942">
    <property type="match status" value="1"/>
</dbReference>
<dbReference type="PIRSF" id="PIRSF000903">
    <property type="entry name" value="B5n-ttraPtase_sm"/>
    <property type="match status" value="1"/>
</dbReference>
<comment type="similarity">
    <text evidence="2">Belongs to the Ap4A hydrolase family.</text>
</comment>
<evidence type="ECO:0000256" key="5">
    <source>
        <dbReference type="ARBA" id="ARBA00031248"/>
    </source>
</evidence>
<dbReference type="InterPro" id="IPR029052">
    <property type="entry name" value="Metallo-depent_PP-like"/>
</dbReference>
<dbReference type="InterPro" id="IPR004843">
    <property type="entry name" value="Calcineurin-like_PHP"/>
</dbReference>
<dbReference type="NCBIfam" id="TIGR00668">
    <property type="entry name" value="apaH"/>
    <property type="match status" value="1"/>
</dbReference>
<comment type="caution">
    <text evidence="10">The sequence shown here is derived from an EMBL/GenBank/DDBJ whole genome shotgun (WGS) entry which is preliminary data.</text>
</comment>
<evidence type="ECO:0000313" key="10">
    <source>
        <dbReference type="EMBL" id="MFC3122201.1"/>
    </source>
</evidence>
<evidence type="ECO:0000256" key="1">
    <source>
        <dbReference type="ARBA" id="ARBA00003413"/>
    </source>
</evidence>
<dbReference type="InterPro" id="IPR004617">
    <property type="entry name" value="ApaH"/>
</dbReference>
<keyword evidence="11" id="KW-1185">Reference proteome</keyword>
<dbReference type="EMBL" id="JBHRSW010000018">
    <property type="protein sequence ID" value="MFC3122201.1"/>
    <property type="molecule type" value="Genomic_DNA"/>
</dbReference>
<protein>
    <recommendedName>
        <fullName evidence="3">bis(5'-nucleosyl)-tetraphosphatase (symmetrical)</fullName>
        <ecNumber evidence="3">3.6.1.41</ecNumber>
    </recommendedName>
    <alternativeName>
        <fullName evidence="6">Ap4A hydrolase</fullName>
    </alternativeName>
    <alternativeName>
        <fullName evidence="5">Diadenosine 5',5'''-P1,P4-tetraphosphate pyrophosphohydrolase</fullName>
    </alternativeName>
    <alternativeName>
        <fullName evidence="7">Diadenosine tetraphosphatase</fullName>
    </alternativeName>
</protein>
<feature type="domain" description="Calcineurin-like phosphoesterase" evidence="9">
    <location>
        <begin position="5"/>
        <end position="229"/>
    </location>
</feature>
<dbReference type="EC" id="3.6.1.41" evidence="3"/>
<evidence type="ECO:0000313" key="11">
    <source>
        <dbReference type="Proteomes" id="UP001595478"/>
    </source>
</evidence>
<evidence type="ECO:0000256" key="6">
    <source>
        <dbReference type="ARBA" id="ARBA00032248"/>
    </source>
</evidence>